<accession>A0AAD8IRR5</accession>
<feature type="domain" description="Lunapark zinc ribbon" evidence="3">
    <location>
        <begin position="289"/>
        <end position="339"/>
    </location>
</feature>
<protein>
    <submittedName>
        <fullName evidence="4">Integral membrane metal-binding family protein</fullName>
    </submittedName>
</protein>
<dbReference type="InterPro" id="IPR040115">
    <property type="entry name" value="Lnp"/>
</dbReference>
<feature type="compositionally biased region" description="Polar residues" evidence="1">
    <location>
        <begin position="369"/>
        <end position="378"/>
    </location>
</feature>
<comment type="caution">
    <text evidence="4">The sequence shown here is derived from an EMBL/GenBank/DDBJ whole genome shotgun (WGS) entry which is preliminary data.</text>
</comment>
<dbReference type="InterPro" id="IPR019273">
    <property type="entry name" value="Lunapark_Znf"/>
</dbReference>
<feature type="compositionally biased region" description="Low complexity" evidence="1">
    <location>
        <begin position="379"/>
        <end position="393"/>
    </location>
</feature>
<organism evidence="4 5">
    <name type="scientific">Heracleum sosnowskyi</name>
    <dbReference type="NCBI Taxonomy" id="360622"/>
    <lineage>
        <taxon>Eukaryota</taxon>
        <taxon>Viridiplantae</taxon>
        <taxon>Streptophyta</taxon>
        <taxon>Embryophyta</taxon>
        <taxon>Tracheophyta</taxon>
        <taxon>Spermatophyta</taxon>
        <taxon>Magnoliopsida</taxon>
        <taxon>eudicotyledons</taxon>
        <taxon>Gunneridae</taxon>
        <taxon>Pentapetalae</taxon>
        <taxon>asterids</taxon>
        <taxon>campanulids</taxon>
        <taxon>Apiales</taxon>
        <taxon>Apiaceae</taxon>
        <taxon>Apioideae</taxon>
        <taxon>apioid superclade</taxon>
        <taxon>Tordylieae</taxon>
        <taxon>Tordyliinae</taxon>
        <taxon>Heracleum</taxon>
    </lineage>
</organism>
<evidence type="ECO:0000256" key="1">
    <source>
        <dbReference type="SAM" id="MobiDB-lite"/>
    </source>
</evidence>
<feature type="compositionally biased region" description="Basic and acidic residues" evidence="1">
    <location>
        <begin position="1"/>
        <end position="13"/>
    </location>
</feature>
<feature type="transmembrane region" description="Helical" evidence="2">
    <location>
        <begin position="80"/>
        <end position="101"/>
    </location>
</feature>
<feature type="compositionally biased region" description="Polar residues" evidence="1">
    <location>
        <begin position="345"/>
        <end position="358"/>
    </location>
</feature>
<evidence type="ECO:0000259" key="3">
    <source>
        <dbReference type="Pfam" id="PF10058"/>
    </source>
</evidence>
<feature type="compositionally biased region" description="Polar residues" evidence="1">
    <location>
        <begin position="400"/>
        <end position="409"/>
    </location>
</feature>
<sequence length="409" mass="45403">MAGDSKKDQKEVAEVSGDLPATASEEKTTKKKKRGVISRIWNTLFRLHGDDFEKRLQYISKEEASIVARLKKRSINRRGITRNIIVLSALFEVIAVCYAFMTTRSLDLNWKMRALRVSPMFLLPVLSTLIYSAIVSFIRMRDRKDQKNLERLRAERLEKINELKEKTNYYTTQQLIQRYDPDPTAKAAAATILASKLGAESGLKLYMGDDSKFNPSTGKSNDVEHVQSSGLRNRKKPLSRSSSSSSAVMHQLEGEMLQHAATEGSDMARHDQLVVEHENPSLHAQDGGWIARIAALLVGEDPTQSYALICGNCHMHNGLARKEEYPYITYYCPHCNALNRPKQLEGSNPGSSLVSSPISGPLTPVNEVSMDQNVSRPTSVKASDSSSPVAAAVENRDATETTACESELS</sequence>
<feature type="compositionally biased region" description="Polar residues" evidence="1">
    <location>
        <begin position="214"/>
        <end position="231"/>
    </location>
</feature>
<dbReference type="Proteomes" id="UP001237642">
    <property type="component" value="Unassembled WGS sequence"/>
</dbReference>
<dbReference type="GO" id="GO:0071786">
    <property type="term" value="P:endoplasmic reticulum tubular network organization"/>
    <property type="evidence" value="ECO:0007669"/>
    <property type="project" value="InterPro"/>
</dbReference>
<keyword evidence="2" id="KW-0472">Membrane</keyword>
<gene>
    <name evidence="4" type="ORF">POM88_017440</name>
</gene>
<feature type="region of interest" description="Disordered" evidence="1">
    <location>
        <begin position="214"/>
        <end position="249"/>
    </location>
</feature>
<feature type="region of interest" description="Disordered" evidence="1">
    <location>
        <begin position="1"/>
        <end position="30"/>
    </location>
</feature>
<dbReference type="AlphaFoldDB" id="A0AAD8IRR5"/>
<name>A0AAD8IRR5_9APIA</name>
<dbReference type="EMBL" id="JAUIZM010000004">
    <property type="protein sequence ID" value="KAK1389262.1"/>
    <property type="molecule type" value="Genomic_DNA"/>
</dbReference>
<evidence type="ECO:0000313" key="4">
    <source>
        <dbReference type="EMBL" id="KAK1389262.1"/>
    </source>
</evidence>
<reference evidence="4" key="1">
    <citation type="submission" date="2023-02" db="EMBL/GenBank/DDBJ databases">
        <title>Genome of toxic invasive species Heracleum sosnowskyi carries increased number of genes despite the absence of recent whole-genome duplications.</title>
        <authorList>
            <person name="Schelkunov M."/>
            <person name="Shtratnikova V."/>
            <person name="Makarenko M."/>
            <person name="Klepikova A."/>
            <person name="Omelchenko D."/>
            <person name="Novikova G."/>
            <person name="Obukhova E."/>
            <person name="Bogdanov V."/>
            <person name="Penin A."/>
            <person name="Logacheva M."/>
        </authorList>
    </citation>
    <scope>NUCLEOTIDE SEQUENCE</scope>
    <source>
        <strain evidence="4">Hsosn_3</strain>
        <tissue evidence="4">Leaf</tissue>
    </source>
</reference>
<keyword evidence="2" id="KW-1133">Transmembrane helix</keyword>
<proteinExistence type="predicted"/>
<dbReference type="Pfam" id="PF10058">
    <property type="entry name" value="Zn_ribbon_10"/>
    <property type="match status" value="1"/>
</dbReference>
<keyword evidence="5" id="KW-1185">Reference proteome</keyword>
<dbReference type="GO" id="GO:0071782">
    <property type="term" value="C:endoplasmic reticulum tubular network"/>
    <property type="evidence" value="ECO:0007669"/>
    <property type="project" value="TreeGrafter"/>
</dbReference>
<feature type="region of interest" description="Disordered" evidence="1">
    <location>
        <begin position="343"/>
        <end position="409"/>
    </location>
</feature>
<evidence type="ECO:0000256" key="2">
    <source>
        <dbReference type="SAM" id="Phobius"/>
    </source>
</evidence>
<dbReference type="PANTHER" id="PTHR22166:SF12">
    <property type="entry name" value="ENDOPLASMIC RETICULUM JUNCTION FORMATION PROTEIN LUNAPARK"/>
    <property type="match status" value="1"/>
</dbReference>
<keyword evidence="2" id="KW-0812">Transmembrane</keyword>
<dbReference type="PANTHER" id="PTHR22166">
    <property type="entry name" value="ENDOPLASMIC RETICULUM JUNCTION FORMATION PROTEIN LUNAPARK"/>
    <property type="match status" value="1"/>
</dbReference>
<reference evidence="4" key="2">
    <citation type="submission" date="2023-05" db="EMBL/GenBank/DDBJ databases">
        <authorList>
            <person name="Schelkunov M.I."/>
        </authorList>
    </citation>
    <scope>NUCLEOTIDE SEQUENCE</scope>
    <source>
        <strain evidence="4">Hsosn_3</strain>
        <tissue evidence="4">Leaf</tissue>
    </source>
</reference>
<evidence type="ECO:0000313" key="5">
    <source>
        <dbReference type="Proteomes" id="UP001237642"/>
    </source>
</evidence>
<feature type="transmembrane region" description="Helical" evidence="2">
    <location>
        <begin position="121"/>
        <end position="138"/>
    </location>
</feature>